<dbReference type="PANTHER" id="PTHR15377:SF3">
    <property type="entry name" value="WW DOMAIN-CONTAINING PROTEIN"/>
    <property type="match status" value="1"/>
</dbReference>
<evidence type="ECO:0000313" key="4">
    <source>
        <dbReference type="EMBL" id="KAK6354905.1"/>
    </source>
</evidence>
<dbReference type="SUPFAM" id="SSF81698">
    <property type="entry name" value="FF domain"/>
    <property type="match status" value="1"/>
</dbReference>
<name>A0AAV9V7V3_9PEZI</name>
<dbReference type="InterPro" id="IPR045148">
    <property type="entry name" value="TCRG1-like"/>
</dbReference>
<evidence type="ECO:0000259" key="3">
    <source>
        <dbReference type="PROSITE" id="PS50020"/>
    </source>
</evidence>
<feature type="compositionally biased region" description="Basic and acidic residues" evidence="2">
    <location>
        <begin position="498"/>
        <end position="508"/>
    </location>
</feature>
<feature type="compositionally biased region" description="Pro residues" evidence="2">
    <location>
        <begin position="17"/>
        <end position="35"/>
    </location>
</feature>
<keyword evidence="1" id="KW-0677">Repeat</keyword>
<feature type="region of interest" description="Disordered" evidence="2">
    <location>
        <begin position="1"/>
        <end position="80"/>
    </location>
</feature>
<proteinExistence type="predicted"/>
<dbReference type="EMBL" id="JAVHNQ010000002">
    <property type="protein sequence ID" value="KAK6354905.1"/>
    <property type="molecule type" value="Genomic_DNA"/>
</dbReference>
<comment type="caution">
    <text evidence="4">The sequence shown here is derived from an EMBL/GenBank/DDBJ whole genome shotgun (WGS) entry which is preliminary data.</text>
</comment>
<dbReference type="InterPro" id="IPR001202">
    <property type="entry name" value="WW_dom"/>
</dbReference>
<feature type="region of interest" description="Disordered" evidence="2">
    <location>
        <begin position="489"/>
        <end position="508"/>
    </location>
</feature>
<evidence type="ECO:0000256" key="1">
    <source>
        <dbReference type="ARBA" id="ARBA00022737"/>
    </source>
</evidence>
<feature type="compositionally biased region" description="Basic and acidic residues" evidence="2">
    <location>
        <begin position="432"/>
        <end position="450"/>
    </location>
</feature>
<feature type="compositionally biased region" description="Acidic residues" evidence="2">
    <location>
        <begin position="185"/>
        <end position="202"/>
    </location>
</feature>
<organism evidence="4 5">
    <name type="scientific">Orbilia brochopaga</name>
    <dbReference type="NCBI Taxonomy" id="3140254"/>
    <lineage>
        <taxon>Eukaryota</taxon>
        <taxon>Fungi</taxon>
        <taxon>Dikarya</taxon>
        <taxon>Ascomycota</taxon>
        <taxon>Pezizomycotina</taxon>
        <taxon>Orbiliomycetes</taxon>
        <taxon>Orbiliales</taxon>
        <taxon>Orbiliaceae</taxon>
        <taxon>Orbilia</taxon>
    </lineage>
</organism>
<dbReference type="PANTHER" id="PTHR15377">
    <property type="entry name" value="TRANSCRIPTION ELONGATION REGULATOR 1"/>
    <property type="match status" value="1"/>
</dbReference>
<evidence type="ECO:0000313" key="5">
    <source>
        <dbReference type="Proteomes" id="UP001375240"/>
    </source>
</evidence>
<dbReference type="Gene3D" id="1.10.10.440">
    <property type="entry name" value="FF domain"/>
    <property type="match status" value="1"/>
</dbReference>
<feature type="region of interest" description="Disordered" evidence="2">
    <location>
        <begin position="429"/>
        <end position="450"/>
    </location>
</feature>
<feature type="domain" description="WW" evidence="3">
    <location>
        <begin position="75"/>
        <end position="108"/>
    </location>
</feature>
<evidence type="ECO:0000256" key="2">
    <source>
        <dbReference type="SAM" id="MobiDB-lite"/>
    </source>
</evidence>
<feature type="compositionally biased region" description="Acidic residues" evidence="2">
    <location>
        <begin position="145"/>
        <end position="168"/>
    </location>
</feature>
<dbReference type="GO" id="GO:0005634">
    <property type="term" value="C:nucleus"/>
    <property type="evidence" value="ECO:0007669"/>
    <property type="project" value="TreeGrafter"/>
</dbReference>
<dbReference type="Gene3D" id="2.20.70.10">
    <property type="match status" value="1"/>
</dbReference>
<dbReference type="InterPro" id="IPR036020">
    <property type="entry name" value="WW_dom_sf"/>
</dbReference>
<gene>
    <name evidence="4" type="ORF">TWF696_004036</name>
</gene>
<dbReference type="GO" id="GO:0070063">
    <property type="term" value="F:RNA polymerase binding"/>
    <property type="evidence" value="ECO:0007669"/>
    <property type="project" value="InterPro"/>
</dbReference>
<dbReference type="Proteomes" id="UP001375240">
    <property type="component" value="Unassembled WGS sequence"/>
</dbReference>
<feature type="compositionally biased region" description="Basic and acidic residues" evidence="2">
    <location>
        <begin position="114"/>
        <end position="144"/>
    </location>
</feature>
<accession>A0AAV9V7V3</accession>
<keyword evidence="5" id="KW-1185">Reference proteome</keyword>
<dbReference type="AlphaFoldDB" id="A0AAV9V7V3"/>
<dbReference type="PROSITE" id="PS50020">
    <property type="entry name" value="WW_DOMAIN_2"/>
    <property type="match status" value="1"/>
</dbReference>
<feature type="region of interest" description="Disordered" evidence="2">
    <location>
        <begin position="114"/>
        <end position="213"/>
    </location>
</feature>
<dbReference type="SUPFAM" id="SSF51045">
    <property type="entry name" value="WW domain"/>
    <property type="match status" value="1"/>
</dbReference>
<dbReference type="SMART" id="SM00441">
    <property type="entry name" value="FF"/>
    <property type="match status" value="3"/>
</dbReference>
<reference evidence="4 5" key="1">
    <citation type="submission" date="2019-10" db="EMBL/GenBank/DDBJ databases">
        <authorList>
            <person name="Palmer J.M."/>
        </authorList>
    </citation>
    <scope>NUCLEOTIDE SEQUENCE [LARGE SCALE GENOMIC DNA]</scope>
    <source>
        <strain evidence="4 5">TWF696</strain>
    </source>
</reference>
<protein>
    <recommendedName>
        <fullName evidence="3">WW domain-containing protein</fullName>
    </recommendedName>
</protein>
<dbReference type="InterPro" id="IPR002713">
    <property type="entry name" value="FF_domain"/>
</dbReference>
<dbReference type="InterPro" id="IPR036517">
    <property type="entry name" value="FF_domain_sf"/>
</dbReference>
<dbReference type="GO" id="GO:0003712">
    <property type="term" value="F:transcription coregulator activity"/>
    <property type="evidence" value="ECO:0007669"/>
    <property type="project" value="TreeGrafter"/>
</dbReference>
<sequence>MYYYHAESKTSTYTRPVGPPQEMPPSQPPAFPPAQPFQNPSFRGGFNYNRPYNPQHTRRPRHQDKPDKPKTKRAIPNAEPWLFVTTKKGNTFIHNPETKESLWTAPDNLKDAIESMEKLSLEEERERERIRRRQSALERQRREEEETFADEQEYNELAEYSDPEENEGDGVSSHGVKRQLSAATDEGDEEYYDDDEEFDEEHDEKRMRLEGGPVEFTEDDIAWQLGAMAEDYGLGEEDLEGEDMAPDDGALLFKDLLNDLQINPYSTWDSEMPKMVEDGRYTALPTTKLRKQVFSDWCQERIAELKAAKEKEVKRDPRVAYLEFLELNATPKLYWPEFKRKYKKEPAMKDLKVTDKDREKYYRDYIARTKTSVETREGELRKYLKTVKDLTRNSSIDNLPSSISCDIRYIAVPRDKRERIVEDHIQSLPEDAGEKDAANDNLEKQRKALQDREAAVRREQFYNSKDIARGKEALRETEMQIKRAMNVGKEGLLSQLDVPKDTGKEDET</sequence>
<dbReference type="Pfam" id="PF01846">
    <property type="entry name" value="FF"/>
    <property type="match status" value="1"/>
</dbReference>